<feature type="transmembrane region" description="Helical" evidence="1">
    <location>
        <begin position="201"/>
        <end position="221"/>
    </location>
</feature>
<dbReference type="GO" id="GO:0004175">
    <property type="term" value="F:endopeptidase activity"/>
    <property type="evidence" value="ECO:0007669"/>
    <property type="project" value="UniProtKB-ARBA"/>
</dbReference>
<dbReference type="Pfam" id="PF02517">
    <property type="entry name" value="Rce1-like"/>
    <property type="match status" value="1"/>
</dbReference>
<keyword evidence="1" id="KW-0812">Transmembrane</keyword>
<dbReference type="GeneID" id="71929195"/>
<keyword evidence="3" id="KW-0482">Metalloprotease</keyword>
<feature type="transmembrane region" description="Helical" evidence="1">
    <location>
        <begin position="115"/>
        <end position="134"/>
    </location>
</feature>
<evidence type="ECO:0000259" key="2">
    <source>
        <dbReference type="Pfam" id="PF02517"/>
    </source>
</evidence>
<proteinExistence type="predicted"/>
<accession>A0A8U0A5T2</accession>
<dbReference type="InterPro" id="IPR003675">
    <property type="entry name" value="Rce1/LyrA-like_dom"/>
</dbReference>
<reference evidence="3" key="1">
    <citation type="submission" date="2022-04" db="EMBL/GenBank/DDBJ databases">
        <title>Halocatena sp. nov., isolated from a salt lake.</title>
        <authorList>
            <person name="Cui H.-L."/>
        </authorList>
    </citation>
    <scope>NUCLEOTIDE SEQUENCE</scope>
    <source>
        <strain evidence="3">AD-1</strain>
        <plasmid evidence="3">unnamed1</plasmid>
    </source>
</reference>
<feature type="transmembrane region" description="Helical" evidence="1">
    <location>
        <begin position="78"/>
        <end position="95"/>
    </location>
</feature>
<keyword evidence="3" id="KW-0378">Hydrolase</keyword>
<dbReference type="Proteomes" id="UP000831768">
    <property type="component" value="Plasmid unnamed1"/>
</dbReference>
<dbReference type="GO" id="GO:0080120">
    <property type="term" value="P:CAAX-box protein maturation"/>
    <property type="evidence" value="ECO:0007669"/>
    <property type="project" value="UniProtKB-ARBA"/>
</dbReference>
<dbReference type="RefSeq" id="WP_247995204.1">
    <property type="nucleotide sequence ID" value="NZ_CP096020.1"/>
</dbReference>
<feature type="transmembrane region" description="Helical" evidence="1">
    <location>
        <begin position="169"/>
        <end position="189"/>
    </location>
</feature>
<keyword evidence="4" id="KW-1185">Reference proteome</keyword>
<keyword evidence="1" id="KW-1133">Transmembrane helix</keyword>
<keyword evidence="3" id="KW-0645">Protease</keyword>
<dbReference type="PANTHER" id="PTHR35797">
    <property type="entry name" value="PROTEASE-RELATED"/>
    <property type="match status" value="1"/>
</dbReference>
<dbReference type="AlphaFoldDB" id="A0A8U0A5T2"/>
<keyword evidence="1" id="KW-0472">Membrane</keyword>
<feature type="domain" description="CAAX prenyl protease 2/Lysostaphin resistance protein A-like" evidence="2">
    <location>
        <begin position="82"/>
        <end position="182"/>
    </location>
</feature>
<evidence type="ECO:0000313" key="3">
    <source>
        <dbReference type="EMBL" id="UPM44550.1"/>
    </source>
</evidence>
<sequence length="250" mass="26908">MFILTTIGGFGPFISGALLIKTSGQSLRTWLSDIFRIRVAARYYLAALLIPIIVIVLAGAAHVWLFDGTVTLSTIPSVVVFPFYIGIVLLFNGIAEEPGWRGFLLPHLQATQSALTASLLVGIVWGVWHLPLLILPGHSLTGVNPWIYLPGVIALSIILTWLTNAVKGSILPAIFFHASYNVSTSYYLVGGSEGATMSLTGGSLLLAIFGTVALVLLIHYGPAQLAPVSQSIIDGSIADRTEHERERFQK</sequence>
<name>A0A8U0A5T2_9EURY</name>
<protein>
    <submittedName>
        <fullName evidence="3">CPBP family intramembrane metalloprotease</fullName>
    </submittedName>
</protein>
<keyword evidence="3" id="KW-0614">Plasmid</keyword>
<gene>
    <name evidence="3" type="ORF">MW046_14070</name>
</gene>
<organism evidence="3 4">
    <name type="scientific">Halocatena salina</name>
    <dbReference type="NCBI Taxonomy" id="2934340"/>
    <lineage>
        <taxon>Archaea</taxon>
        <taxon>Methanobacteriati</taxon>
        <taxon>Methanobacteriota</taxon>
        <taxon>Stenosarchaea group</taxon>
        <taxon>Halobacteria</taxon>
        <taxon>Halobacteriales</taxon>
        <taxon>Natronomonadaceae</taxon>
        <taxon>Halocatena</taxon>
    </lineage>
</organism>
<feature type="transmembrane region" description="Helical" evidence="1">
    <location>
        <begin position="43"/>
        <end position="66"/>
    </location>
</feature>
<dbReference type="InterPro" id="IPR042150">
    <property type="entry name" value="MmRce1-like"/>
</dbReference>
<evidence type="ECO:0000256" key="1">
    <source>
        <dbReference type="SAM" id="Phobius"/>
    </source>
</evidence>
<geneLocation type="plasmid" evidence="3 4">
    <name>unnamed1</name>
</geneLocation>
<dbReference type="EMBL" id="CP096020">
    <property type="protein sequence ID" value="UPM44550.1"/>
    <property type="molecule type" value="Genomic_DNA"/>
</dbReference>
<evidence type="ECO:0000313" key="4">
    <source>
        <dbReference type="Proteomes" id="UP000831768"/>
    </source>
</evidence>
<feature type="transmembrane region" description="Helical" evidence="1">
    <location>
        <begin position="146"/>
        <end position="163"/>
    </location>
</feature>
<dbReference type="KEGG" id="haad:MW046_14070"/>
<dbReference type="PANTHER" id="PTHR35797:SF1">
    <property type="entry name" value="PROTEASE"/>
    <property type="match status" value="1"/>
</dbReference>
<dbReference type="GO" id="GO:0008237">
    <property type="term" value="F:metallopeptidase activity"/>
    <property type="evidence" value="ECO:0007669"/>
    <property type="project" value="UniProtKB-KW"/>
</dbReference>